<gene>
    <name evidence="3" type="ORF">EKO27_g5731</name>
</gene>
<feature type="transmembrane region" description="Helical" evidence="1">
    <location>
        <begin position="220"/>
        <end position="241"/>
    </location>
</feature>
<feature type="transmembrane region" description="Helical" evidence="1">
    <location>
        <begin position="332"/>
        <end position="350"/>
    </location>
</feature>
<keyword evidence="4" id="KW-1185">Reference proteome</keyword>
<dbReference type="AlphaFoldDB" id="A0A439D4N5"/>
<feature type="chain" id="PRO_5019357280" evidence="2">
    <location>
        <begin position="29"/>
        <end position="366"/>
    </location>
</feature>
<keyword evidence="1" id="KW-0472">Membrane</keyword>
<reference evidence="3 4" key="1">
    <citation type="submission" date="2018-12" db="EMBL/GenBank/DDBJ databases">
        <title>Draft genome sequence of Xylaria grammica IHI A82.</title>
        <authorList>
            <person name="Buettner E."/>
            <person name="Kellner H."/>
        </authorList>
    </citation>
    <scope>NUCLEOTIDE SEQUENCE [LARGE SCALE GENOMIC DNA]</scope>
    <source>
        <strain evidence="3 4">IHI A82</strain>
    </source>
</reference>
<evidence type="ECO:0000313" key="3">
    <source>
        <dbReference type="EMBL" id="RWA09369.1"/>
    </source>
</evidence>
<keyword evidence="1" id="KW-0812">Transmembrane</keyword>
<name>A0A439D4N5_9PEZI</name>
<evidence type="ECO:0000256" key="1">
    <source>
        <dbReference type="SAM" id="Phobius"/>
    </source>
</evidence>
<keyword evidence="2" id="KW-0732">Signal</keyword>
<keyword evidence="1" id="KW-1133">Transmembrane helix</keyword>
<evidence type="ECO:0000313" key="4">
    <source>
        <dbReference type="Proteomes" id="UP000286045"/>
    </source>
</evidence>
<dbReference type="Proteomes" id="UP000286045">
    <property type="component" value="Unassembled WGS sequence"/>
</dbReference>
<feature type="signal peptide" evidence="2">
    <location>
        <begin position="1"/>
        <end position="28"/>
    </location>
</feature>
<sequence>MAIGMASGPRTNTALLLALFLLATPSSATITWQFQNFFPQHGDKYEYFLQHNCSQQFANYLTGQPQDFEEDWLGGGGKYTVLVQPVVECLLANASEYIKAAASAAQVLLGVTPPILAIIAASTDELAMLSVVGRRPLLALLISLGSPSVYIERVFEFRQPERMLRRSPGRYRPQRPETAFQRRVLAALQYAIALGAAANVASLSWRLGVGTVCAWWSDTVFAPLVWTILSIPIHLAGTFAVRLRVRRIYGDEDKEVHMGLGQWLRLLPTRLHGYWKSEWVPAISQDEIRIVSFEEEEIYVAWSWLLSTGTVINVIFGSLILSGLLFIGPQDALVVIFRYLVSVLLCRILVTFELAGMRLRYVPEPE</sequence>
<comment type="caution">
    <text evidence="3">The sequence shown here is derived from an EMBL/GenBank/DDBJ whole genome shotgun (WGS) entry which is preliminary data.</text>
</comment>
<dbReference type="EMBL" id="RYZI01000157">
    <property type="protein sequence ID" value="RWA09369.1"/>
    <property type="molecule type" value="Genomic_DNA"/>
</dbReference>
<feature type="transmembrane region" description="Helical" evidence="1">
    <location>
        <begin position="184"/>
        <end position="208"/>
    </location>
</feature>
<organism evidence="3 4">
    <name type="scientific">Xylaria grammica</name>
    <dbReference type="NCBI Taxonomy" id="363999"/>
    <lineage>
        <taxon>Eukaryota</taxon>
        <taxon>Fungi</taxon>
        <taxon>Dikarya</taxon>
        <taxon>Ascomycota</taxon>
        <taxon>Pezizomycotina</taxon>
        <taxon>Sordariomycetes</taxon>
        <taxon>Xylariomycetidae</taxon>
        <taxon>Xylariales</taxon>
        <taxon>Xylariaceae</taxon>
        <taxon>Xylaria</taxon>
    </lineage>
</organism>
<proteinExistence type="predicted"/>
<evidence type="ECO:0000256" key="2">
    <source>
        <dbReference type="SAM" id="SignalP"/>
    </source>
</evidence>
<protein>
    <submittedName>
        <fullName evidence="3">Uncharacterized protein</fullName>
    </submittedName>
</protein>
<feature type="transmembrane region" description="Helical" evidence="1">
    <location>
        <begin position="299"/>
        <end position="326"/>
    </location>
</feature>
<accession>A0A439D4N5</accession>